<evidence type="ECO:0000256" key="1">
    <source>
        <dbReference type="ARBA" id="ARBA00023315"/>
    </source>
</evidence>
<evidence type="ECO:0000313" key="5">
    <source>
        <dbReference type="EMBL" id="KAK7310266.1"/>
    </source>
</evidence>
<dbReference type="GO" id="GO:0009922">
    <property type="term" value="F:fatty acid elongase activity"/>
    <property type="evidence" value="ECO:0007669"/>
    <property type="project" value="UniProtKB-EC"/>
</dbReference>
<evidence type="ECO:0000256" key="2">
    <source>
        <dbReference type="ARBA" id="ARBA00047375"/>
    </source>
</evidence>
<comment type="caution">
    <text evidence="4">The sequence shown here is derived from an EMBL/GenBank/DDBJ whole genome shotgun (WGS) entry which is preliminary data.</text>
</comment>
<gene>
    <name evidence="4" type="ORF">RJT34_07671</name>
    <name evidence="5" type="ORF">RJT34_07672</name>
</gene>
<comment type="catalytic activity">
    <reaction evidence="2">
        <text>a very-long-chain acyl-CoA + malonyl-CoA + H(+) = a very-long-chain 3-oxoacyl-CoA + CO2 + CoA</text>
        <dbReference type="Rhea" id="RHEA:32727"/>
        <dbReference type="ChEBI" id="CHEBI:15378"/>
        <dbReference type="ChEBI" id="CHEBI:16526"/>
        <dbReference type="ChEBI" id="CHEBI:57287"/>
        <dbReference type="ChEBI" id="CHEBI:57384"/>
        <dbReference type="ChEBI" id="CHEBI:90725"/>
        <dbReference type="ChEBI" id="CHEBI:90736"/>
        <dbReference type="EC" id="2.3.1.199"/>
    </reaction>
</comment>
<dbReference type="InterPro" id="IPR013601">
    <property type="entry name" value="FAE1_typ3_polyketide_synth"/>
</dbReference>
<dbReference type="Proteomes" id="UP001359559">
    <property type="component" value="Unassembled WGS sequence"/>
</dbReference>
<dbReference type="EMBL" id="JAYKXN010000002">
    <property type="protein sequence ID" value="KAK7310266.1"/>
    <property type="molecule type" value="Genomic_DNA"/>
</dbReference>
<accession>A0AAN9PSC2</accession>
<evidence type="ECO:0000259" key="3">
    <source>
        <dbReference type="Pfam" id="PF08392"/>
    </source>
</evidence>
<evidence type="ECO:0000313" key="6">
    <source>
        <dbReference type="Proteomes" id="UP001359559"/>
    </source>
</evidence>
<dbReference type="PANTHER" id="PTHR31561">
    <property type="entry name" value="3-KETOACYL-COA SYNTHASE"/>
    <property type="match status" value="1"/>
</dbReference>
<keyword evidence="1" id="KW-0012">Acyltransferase</keyword>
<keyword evidence="1" id="KW-0808">Transferase</keyword>
<feature type="domain" description="FAE" evidence="3">
    <location>
        <begin position="1"/>
        <end position="87"/>
    </location>
</feature>
<dbReference type="EMBL" id="JAYKXN010000002">
    <property type="protein sequence ID" value="KAK7310265.1"/>
    <property type="molecule type" value="Genomic_DNA"/>
</dbReference>
<sequence length="143" mass="16387">MLFTNKPGLRNRAILKLKQMQRIQYGADDEAYNCCIQMEDEQGYGGFGLTKNLVKAAGKALTMNLQAMAPKILPLWELVRFFVVTVRSSMKKRKLLPLFTAVILGNGKSYPVKTVRNPFKEQYDWLNDECLSFVRLDFSKMAL</sequence>
<organism evidence="4 6">
    <name type="scientific">Clitoria ternatea</name>
    <name type="common">Butterfly pea</name>
    <dbReference type="NCBI Taxonomy" id="43366"/>
    <lineage>
        <taxon>Eukaryota</taxon>
        <taxon>Viridiplantae</taxon>
        <taxon>Streptophyta</taxon>
        <taxon>Embryophyta</taxon>
        <taxon>Tracheophyta</taxon>
        <taxon>Spermatophyta</taxon>
        <taxon>Magnoliopsida</taxon>
        <taxon>eudicotyledons</taxon>
        <taxon>Gunneridae</taxon>
        <taxon>Pentapetalae</taxon>
        <taxon>rosids</taxon>
        <taxon>fabids</taxon>
        <taxon>Fabales</taxon>
        <taxon>Fabaceae</taxon>
        <taxon>Papilionoideae</taxon>
        <taxon>50 kb inversion clade</taxon>
        <taxon>NPAAA clade</taxon>
        <taxon>indigoferoid/millettioid clade</taxon>
        <taxon>Phaseoleae</taxon>
        <taxon>Clitoria</taxon>
    </lineage>
</organism>
<dbReference type="AlphaFoldDB" id="A0AAN9PSC2"/>
<name>A0AAN9PSC2_CLITE</name>
<evidence type="ECO:0000313" key="4">
    <source>
        <dbReference type="EMBL" id="KAK7310265.1"/>
    </source>
</evidence>
<dbReference type="InterPro" id="IPR012392">
    <property type="entry name" value="3-ktacl-CoA_syn"/>
</dbReference>
<keyword evidence="6" id="KW-1185">Reference proteome</keyword>
<reference evidence="4 6" key="1">
    <citation type="submission" date="2024-01" db="EMBL/GenBank/DDBJ databases">
        <title>The genomes of 5 underutilized Papilionoideae crops provide insights into root nodulation and disease resistance.</title>
        <authorList>
            <person name="Yuan L."/>
        </authorList>
    </citation>
    <scope>NUCLEOTIDE SEQUENCE [LARGE SCALE GENOMIC DNA]</scope>
    <source>
        <strain evidence="4">LY-2023</strain>
        <tissue evidence="4">Leaf</tissue>
    </source>
</reference>
<dbReference type="GO" id="GO:0016020">
    <property type="term" value="C:membrane"/>
    <property type="evidence" value="ECO:0007669"/>
    <property type="project" value="InterPro"/>
</dbReference>
<protein>
    <recommendedName>
        <fullName evidence="3">FAE domain-containing protein</fullName>
    </recommendedName>
</protein>
<dbReference type="GO" id="GO:0006633">
    <property type="term" value="P:fatty acid biosynthetic process"/>
    <property type="evidence" value="ECO:0007669"/>
    <property type="project" value="InterPro"/>
</dbReference>
<proteinExistence type="predicted"/>
<dbReference type="Pfam" id="PF08392">
    <property type="entry name" value="FAE1_CUT1_RppA"/>
    <property type="match status" value="1"/>
</dbReference>